<dbReference type="InterPro" id="IPR044946">
    <property type="entry name" value="Restrct_endonuc_typeI_TRD_sf"/>
</dbReference>
<evidence type="ECO:0000313" key="5">
    <source>
        <dbReference type="EMBL" id="RPJ65303.1"/>
    </source>
</evidence>
<comment type="caution">
    <text evidence="5">The sequence shown here is derived from an EMBL/GenBank/DDBJ whole genome shotgun (WGS) entry which is preliminary data.</text>
</comment>
<dbReference type="Proteomes" id="UP000275281">
    <property type="component" value="Unassembled WGS sequence"/>
</dbReference>
<dbReference type="Pfam" id="PF01420">
    <property type="entry name" value="Methylase_S"/>
    <property type="match status" value="2"/>
</dbReference>
<name>A0A3N5XXU6_9ALTE</name>
<reference evidence="5 6" key="1">
    <citation type="submission" date="2018-11" db="EMBL/GenBank/DDBJ databases">
        <authorList>
            <person name="Ye M.-Q."/>
            <person name="Du Z.-J."/>
        </authorList>
    </citation>
    <scope>NUCLEOTIDE SEQUENCE [LARGE SCALE GENOMIC DNA]</scope>
    <source>
        <strain evidence="5 6">U0105</strain>
    </source>
</reference>
<evidence type="ECO:0000256" key="3">
    <source>
        <dbReference type="ARBA" id="ARBA00023125"/>
    </source>
</evidence>
<dbReference type="PANTHER" id="PTHR30408">
    <property type="entry name" value="TYPE-1 RESTRICTION ENZYME ECOKI SPECIFICITY PROTEIN"/>
    <property type="match status" value="1"/>
</dbReference>
<gene>
    <name evidence="5" type="ORF">DRW07_15465</name>
</gene>
<dbReference type="PANTHER" id="PTHR30408:SF13">
    <property type="entry name" value="TYPE I RESTRICTION ENZYME HINDI SPECIFICITY SUBUNIT"/>
    <property type="match status" value="1"/>
</dbReference>
<evidence type="ECO:0000313" key="6">
    <source>
        <dbReference type="Proteomes" id="UP000275281"/>
    </source>
</evidence>
<feature type="domain" description="Type I restriction modification DNA specificity" evidence="4">
    <location>
        <begin position="3"/>
        <end position="158"/>
    </location>
</feature>
<dbReference type="SUPFAM" id="SSF116734">
    <property type="entry name" value="DNA methylase specificity domain"/>
    <property type="match status" value="2"/>
</dbReference>
<dbReference type="AlphaFoldDB" id="A0A3N5XXU6"/>
<proteinExistence type="inferred from homology"/>
<keyword evidence="2" id="KW-0680">Restriction system</keyword>
<evidence type="ECO:0000256" key="2">
    <source>
        <dbReference type="ARBA" id="ARBA00022747"/>
    </source>
</evidence>
<dbReference type="OrthoDB" id="9798929at2"/>
<comment type="similarity">
    <text evidence="1">Belongs to the type-I restriction system S methylase family.</text>
</comment>
<dbReference type="GO" id="GO:0009307">
    <property type="term" value="P:DNA restriction-modification system"/>
    <property type="evidence" value="ECO:0007669"/>
    <property type="project" value="UniProtKB-KW"/>
</dbReference>
<dbReference type="EMBL" id="RPOK01000005">
    <property type="protein sequence ID" value="RPJ65303.1"/>
    <property type="molecule type" value="Genomic_DNA"/>
</dbReference>
<dbReference type="InterPro" id="IPR052021">
    <property type="entry name" value="Type-I_RS_S_subunit"/>
</dbReference>
<dbReference type="CDD" id="cd17267">
    <property type="entry name" value="RMtype1_S_EcoAO83I-TRD1-CR1_like"/>
    <property type="match status" value="1"/>
</dbReference>
<keyword evidence="3" id="KW-0238">DNA-binding</keyword>
<accession>A0A3N5XXU6</accession>
<dbReference type="Gene3D" id="3.90.220.20">
    <property type="entry name" value="DNA methylase specificity domains"/>
    <property type="match status" value="2"/>
</dbReference>
<dbReference type="GO" id="GO:0004519">
    <property type="term" value="F:endonuclease activity"/>
    <property type="evidence" value="ECO:0007669"/>
    <property type="project" value="UniProtKB-KW"/>
</dbReference>
<feature type="domain" description="Type I restriction modification DNA specificity" evidence="4">
    <location>
        <begin position="235"/>
        <end position="384"/>
    </location>
</feature>
<dbReference type="InterPro" id="IPR000055">
    <property type="entry name" value="Restrct_endonuc_typeI_TRD"/>
</dbReference>
<keyword evidence="5" id="KW-0378">Hydrolase</keyword>
<organism evidence="5 6">
    <name type="scientific">Alteromonas sediminis</name>
    <dbReference type="NCBI Taxonomy" id="2259342"/>
    <lineage>
        <taxon>Bacteria</taxon>
        <taxon>Pseudomonadati</taxon>
        <taxon>Pseudomonadota</taxon>
        <taxon>Gammaproteobacteria</taxon>
        <taxon>Alteromonadales</taxon>
        <taxon>Alteromonadaceae</taxon>
        <taxon>Alteromonas/Salinimonas group</taxon>
        <taxon>Alteromonas</taxon>
    </lineage>
</organism>
<evidence type="ECO:0000256" key="1">
    <source>
        <dbReference type="ARBA" id="ARBA00010923"/>
    </source>
</evidence>
<keyword evidence="5" id="KW-0255">Endonuclease</keyword>
<evidence type="ECO:0000259" key="4">
    <source>
        <dbReference type="Pfam" id="PF01420"/>
    </source>
</evidence>
<dbReference type="GO" id="GO:0003677">
    <property type="term" value="F:DNA binding"/>
    <property type="evidence" value="ECO:0007669"/>
    <property type="project" value="UniProtKB-KW"/>
</dbReference>
<sequence>MEDNWKDCELGDVIELKRGYDLPKSKRKDGTVPIISSSGSSGCHNDFKISSPGVVTGRYGTIGEVFYVEENFWPLNTTLYVKDFKGNDPLFIYYLLQTISFQDYTDKGAVPGINRNHVHKAKVRVPESLEVQRDLGKKLYQFEQRMRLNQQINQTLEQMAQTLFKSWFVDFDPAVDNALAAGNPIPDELAHRVEVRKKAHALPDFHPLPEHIRNLFPSEFEQTGEPAVGIGGWVPKGWEFGRICNLCSRVESGGTPSRKEQRYWDNGNVPWLTSGEVRQTIVTKSNSFITEDGLLNSSAKLWQPFTTVVAMYGATAGQVTLLACETSANQACCALIPDTNSALYVFFKAKNSVQIYEGKASGSAQQNLNKTIVSNLEVILPPKELLKMFDNLLRPNVLKMMDNEQQNFNLEAIRDALLPKLISGEIHLNSTAENNINQEAELQGV</sequence>
<dbReference type="RefSeq" id="WP_124028850.1">
    <property type="nucleotide sequence ID" value="NZ_JBHRSN010000014.1"/>
</dbReference>
<keyword evidence="6" id="KW-1185">Reference proteome</keyword>
<protein>
    <submittedName>
        <fullName evidence="5">Restriction endonuclease subunit S</fullName>
    </submittedName>
</protein>
<keyword evidence="5" id="KW-0540">Nuclease</keyword>